<dbReference type="PANTHER" id="PTHR30055">
    <property type="entry name" value="HTH-TYPE TRANSCRIPTIONAL REGULATOR RUTR"/>
    <property type="match status" value="1"/>
</dbReference>
<proteinExistence type="predicted"/>
<dbReference type="Gene3D" id="1.10.10.60">
    <property type="entry name" value="Homeodomain-like"/>
    <property type="match status" value="1"/>
</dbReference>
<keyword evidence="1" id="KW-0805">Transcription regulation</keyword>
<dbReference type="SUPFAM" id="SSF46689">
    <property type="entry name" value="Homeodomain-like"/>
    <property type="match status" value="1"/>
</dbReference>
<dbReference type="PRINTS" id="PR00455">
    <property type="entry name" value="HTHTETR"/>
</dbReference>
<evidence type="ECO:0000313" key="6">
    <source>
        <dbReference type="EMBL" id="SDS36675.1"/>
    </source>
</evidence>
<feature type="DNA-binding region" description="H-T-H motif" evidence="4">
    <location>
        <begin position="41"/>
        <end position="60"/>
    </location>
</feature>
<sequence length="212" mass="23416">MSTGGTERPAGLRERKKALTRTTIEDVALRMFTERGYEPVRLDDICSEAAVSLRTFFRYFGAKEDLVFDRLRARLVLARHLLDERPATEFLPESVLFVIEQTAAEYAAEPERELTRLRLVSDTPALQLGLHTVFAGFERCVRDFAATRIGVGAATPRPRLLAATTVSAFRVGLEMWTEGDATAHLPTLVAHNLAILRGDPFATTGPEGGAED</sequence>
<keyword evidence="7" id="KW-1185">Reference proteome</keyword>
<dbReference type="Pfam" id="PF17754">
    <property type="entry name" value="TetR_C_14"/>
    <property type="match status" value="1"/>
</dbReference>
<feature type="domain" description="HTH tetR-type" evidence="5">
    <location>
        <begin position="18"/>
        <end position="78"/>
    </location>
</feature>
<keyword evidence="3" id="KW-0804">Transcription</keyword>
<gene>
    <name evidence="6" type="ORF">SAMN04489717_2466</name>
</gene>
<accession>A0A1H1RLT6</accession>
<dbReference type="RefSeq" id="WP_197681804.1">
    <property type="nucleotide sequence ID" value="NZ_LT629732.1"/>
</dbReference>
<evidence type="ECO:0000256" key="1">
    <source>
        <dbReference type="ARBA" id="ARBA00023015"/>
    </source>
</evidence>
<name>A0A1H1RLT6_9ACTN</name>
<dbReference type="STRING" id="117157.SAMN04489717_2466"/>
<dbReference type="InterPro" id="IPR009057">
    <property type="entry name" value="Homeodomain-like_sf"/>
</dbReference>
<dbReference type="InterPro" id="IPR041347">
    <property type="entry name" value="MftR_C"/>
</dbReference>
<evidence type="ECO:0000313" key="7">
    <source>
        <dbReference type="Proteomes" id="UP000198983"/>
    </source>
</evidence>
<keyword evidence="2 4" id="KW-0238">DNA-binding</keyword>
<dbReference type="PANTHER" id="PTHR30055:SF238">
    <property type="entry name" value="MYCOFACTOCIN BIOSYNTHESIS TRANSCRIPTIONAL REGULATOR MFTR-RELATED"/>
    <property type="match status" value="1"/>
</dbReference>
<evidence type="ECO:0000256" key="4">
    <source>
        <dbReference type="PROSITE-ProRule" id="PRU00335"/>
    </source>
</evidence>
<protein>
    <submittedName>
        <fullName evidence="6">DNA-binding transcriptional regulator, AcrR family</fullName>
    </submittedName>
</protein>
<dbReference type="Pfam" id="PF00440">
    <property type="entry name" value="TetR_N"/>
    <property type="match status" value="1"/>
</dbReference>
<evidence type="ECO:0000256" key="3">
    <source>
        <dbReference type="ARBA" id="ARBA00023163"/>
    </source>
</evidence>
<dbReference type="InterPro" id="IPR050109">
    <property type="entry name" value="HTH-type_TetR-like_transc_reg"/>
</dbReference>
<dbReference type="EMBL" id="LT629732">
    <property type="protein sequence ID" value="SDS36675.1"/>
    <property type="molecule type" value="Genomic_DNA"/>
</dbReference>
<dbReference type="PROSITE" id="PS50977">
    <property type="entry name" value="HTH_TETR_2"/>
    <property type="match status" value="1"/>
</dbReference>
<evidence type="ECO:0000256" key="2">
    <source>
        <dbReference type="ARBA" id="ARBA00023125"/>
    </source>
</evidence>
<organism evidence="6 7">
    <name type="scientific">Actinopolymorpha singaporensis</name>
    <dbReference type="NCBI Taxonomy" id="117157"/>
    <lineage>
        <taxon>Bacteria</taxon>
        <taxon>Bacillati</taxon>
        <taxon>Actinomycetota</taxon>
        <taxon>Actinomycetes</taxon>
        <taxon>Propionibacteriales</taxon>
        <taxon>Actinopolymorphaceae</taxon>
        <taxon>Actinopolymorpha</taxon>
    </lineage>
</organism>
<dbReference type="GO" id="GO:0000976">
    <property type="term" value="F:transcription cis-regulatory region binding"/>
    <property type="evidence" value="ECO:0007669"/>
    <property type="project" value="TreeGrafter"/>
</dbReference>
<dbReference type="Proteomes" id="UP000198983">
    <property type="component" value="Chromosome I"/>
</dbReference>
<dbReference type="AlphaFoldDB" id="A0A1H1RLT6"/>
<evidence type="ECO:0000259" key="5">
    <source>
        <dbReference type="PROSITE" id="PS50977"/>
    </source>
</evidence>
<dbReference type="Gene3D" id="1.10.357.10">
    <property type="entry name" value="Tetracycline Repressor, domain 2"/>
    <property type="match status" value="1"/>
</dbReference>
<dbReference type="InterPro" id="IPR001647">
    <property type="entry name" value="HTH_TetR"/>
</dbReference>
<dbReference type="GO" id="GO:0003700">
    <property type="term" value="F:DNA-binding transcription factor activity"/>
    <property type="evidence" value="ECO:0007669"/>
    <property type="project" value="TreeGrafter"/>
</dbReference>
<reference evidence="6 7" key="1">
    <citation type="submission" date="2016-10" db="EMBL/GenBank/DDBJ databases">
        <authorList>
            <person name="de Groot N.N."/>
        </authorList>
    </citation>
    <scope>NUCLEOTIDE SEQUENCE [LARGE SCALE GENOMIC DNA]</scope>
    <source>
        <strain evidence="6 7">DSM 22024</strain>
    </source>
</reference>